<gene>
    <name evidence="1" type="ORF">K8V79_12760</name>
</gene>
<organism evidence="1 2">
    <name type="scientific">Acinetobacter lwoffii</name>
    <dbReference type="NCBI Taxonomy" id="28090"/>
    <lineage>
        <taxon>Bacteria</taxon>
        <taxon>Pseudomonadati</taxon>
        <taxon>Pseudomonadota</taxon>
        <taxon>Gammaproteobacteria</taxon>
        <taxon>Moraxellales</taxon>
        <taxon>Moraxellaceae</taxon>
        <taxon>Acinetobacter</taxon>
    </lineage>
</organism>
<dbReference type="Proteomes" id="UP000787156">
    <property type="component" value="Unassembled WGS sequence"/>
</dbReference>
<comment type="caution">
    <text evidence="1">The sequence shown here is derived from an EMBL/GenBank/DDBJ whole genome shotgun (WGS) entry which is preliminary data.</text>
</comment>
<sequence length="109" mass="12713">MRKSSMRLPNSISAAFLEWLERGGHKITLKKNLMVITKECNGSSKRGVIPFERHEIKEFYDLDDYLSGRYEVFLKQYFNNGKSFVDDLKWAMASKYHKAVMMNNLAKVA</sequence>
<dbReference type="EMBL" id="DYWX01000142">
    <property type="protein sequence ID" value="HJF29078.1"/>
    <property type="molecule type" value="Genomic_DNA"/>
</dbReference>
<evidence type="ECO:0000313" key="1">
    <source>
        <dbReference type="EMBL" id="HJF29078.1"/>
    </source>
</evidence>
<dbReference type="AlphaFoldDB" id="A0A9D2UUP1"/>
<proteinExistence type="predicted"/>
<reference evidence="1" key="2">
    <citation type="submission" date="2021-09" db="EMBL/GenBank/DDBJ databases">
        <authorList>
            <person name="Gilroy R."/>
        </authorList>
    </citation>
    <scope>NUCLEOTIDE SEQUENCE</scope>
    <source>
        <strain evidence="1">CHK135-1449</strain>
    </source>
</reference>
<evidence type="ECO:0000313" key="2">
    <source>
        <dbReference type="Proteomes" id="UP000787156"/>
    </source>
</evidence>
<accession>A0A9D2UUP1</accession>
<name>A0A9D2UUP1_ACILW</name>
<protein>
    <submittedName>
        <fullName evidence="1">Uncharacterized protein</fullName>
    </submittedName>
</protein>
<reference evidence="1" key="1">
    <citation type="journal article" date="2021" name="PeerJ">
        <title>Extensive microbial diversity within the chicken gut microbiome revealed by metagenomics and culture.</title>
        <authorList>
            <person name="Gilroy R."/>
            <person name="Ravi A."/>
            <person name="Getino M."/>
            <person name="Pursley I."/>
            <person name="Horton D.L."/>
            <person name="Alikhan N.F."/>
            <person name="Baker D."/>
            <person name="Gharbi K."/>
            <person name="Hall N."/>
            <person name="Watson M."/>
            <person name="Adriaenssens E.M."/>
            <person name="Foster-Nyarko E."/>
            <person name="Jarju S."/>
            <person name="Secka A."/>
            <person name="Antonio M."/>
            <person name="Oren A."/>
            <person name="Chaudhuri R.R."/>
            <person name="La Ragione R."/>
            <person name="Hildebrand F."/>
            <person name="Pallen M.J."/>
        </authorList>
    </citation>
    <scope>NUCLEOTIDE SEQUENCE</scope>
    <source>
        <strain evidence="1">CHK135-1449</strain>
    </source>
</reference>